<dbReference type="AlphaFoldDB" id="A0A7X2IKU4"/>
<gene>
    <name evidence="2" type="ORF">GJ700_07965</name>
</gene>
<dbReference type="SUPFAM" id="SSF56112">
    <property type="entry name" value="Protein kinase-like (PK-like)"/>
    <property type="match status" value="1"/>
</dbReference>
<evidence type="ECO:0000313" key="2">
    <source>
        <dbReference type="EMBL" id="MRV71660.1"/>
    </source>
</evidence>
<protein>
    <submittedName>
        <fullName evidence="2">Phosphotransferase</fullName>
    </submittedName>
</protein>
<sequence>MLNPPLIDTAPQLRTPADSVPQDWPRLAAHLAQHGMALSLAEPPRQFSGGLANLNYLVLVDGREAVLRRPPPGELPPGAFDMAREFGILARVSKGLDLAPRPLYLGADPAVLGAPFQIIEFRRGFAVRGAMPDALSALPDIGARLGATMIDVLARLHALDTGALGLGDLGRPQGFLERAVEGWSKRALLATEGTTSPLIPALSAWLRANRVPDGPFALLHNDLKLDNILLDGGTLAPVAVLDWDQCTRGDALFDLATTLSYWTEAGDPPAMQALRQMPTAHPGFPTREQAALAYARATGRDLSDFRFYRVLAMFKLAVIFHQLHARYRQGGTQDPRYAAFGTLADGILEFTQTVAQGDIF</sequence>
<dbReference type="Gene3D" id="3.90.1200.10">
    <property type="match status" value="1"/>
</dbReference>
<accession>A0A7X2IKU4</accession>
<dbReference type="Gene3D" id="3.30.200.20">
    <property type="entry name" value="Phosphorylase Kinase, domain 1"/>
    <property type="match status" value="1"/>
</dbReference>
<organism evidence="2 3">
    <name type="scientific">Pseudoduganella rivuli</name>
    <dbReference type="NCBI Taxonomy" id="2666085"/>
    <lineage>
        <taxon>Bacteria</taxon>
        <taxon>Pseudomonadati</taxon>
        <taxon>Pseudomonadota</taxon>
        <taxon>Betaproteobacteria</taxon>
        <taxon>Burkholderiales</taxon>
        <taxon>Oxalobacteraceae</taxon>
        <taxon>Telluria group</taxon>
        <taxon>Pseudoduganella</taxon>
    </lineage>
</organism>
<dbReference type="InterPro" id="IPR011009">
    <property type="entry name" value="Kinase-like_dom_sf"/>
</dbReference>
<keyword evidence="3" id="KW-1185">Reference proteome</keyword>
<feature type="domain" description="Aminoglycoside phosphotransferase" evidence="1">
    <location>
        <begin position="45"/>
        <end position="279"/>
    </location>
</feature>
<dbReference type="GO" id="GO:0016740">
    <property type="term" value="F:transferase activity"/>
    <property type="evidence" value="ECO:0007669"/>
    <property type="project" value="UniProtKB-KW"/>
</dbReference>
<dbReference type="Pfam" id="PF01636">
    <property type="entry name" value="APH"/>
    <property type="match status" value="1"/>
</dbReference>
<dbReference type="InterPro" id="IPR041726">
    <property type="entry name" value="ACAD10_11_N"/>
</dbReference>
<dbReference type="PANTHER" id="PTHR21310:SF40">
    <property type="entry name" value="AMINOGLYCOSIDE PHOSPHOTRANSFERASE DOMAIN-CONTAINING PROTEIN-RELATED"/>
    <property type="match status" value="1"/>
</dbReference>
<comment type="caution">
    <text evidence="2">The sequence shown here is derived from an EMBL/GenBank/DDBJ whole genome shotgun (WGS) entry which is preliminary data.</text>
</comment>
<evidence type="ECO:0000259" key="1">
    <source>
        <dbReference type="Pfam" id="PF01636"/>
    </source>
</evidence>
<evidence type="ECO:0000313" key="3">
    <source>
        <dbReference type="Proteomes" id="UP000446768"/>
    </source>
</evidence>
<proteinExistence type="predicted"/>
<dbReference type="Proteomes" id="UP000446768">
    <property type="component" value="Unassembled WGS sequence"/>
</dbReference>
<dbReference type="InterPro" id="IPR051678">
    <property type="entry name" value="AGP_Transferase"/>
</dbReference>
<reference evidence="2 3" key="1">
    <citation type="submission" date="2019-11" db="EMBL/GenBank/DDBJ databases">
        <title>Novel species isolated from a subtropical stream in China.</title>
        <authorList>
            <person name="Lu H."/>
        </authorList>
    </citation>
    <scope>NUCLEOTIDE SEQUENCE [LARGE SCALE GENOMIC DNA]</scope>
    <source>
        <strain evidence="2 3">FT92W</strain>
    </source>
</reference>
<dbReference type="InterPro" id="IPR002575">
    <property type="entry name" value="Aminoglycoside_PTrfase"/>
</dbReference>
<keyword evidence="2" id="KW-0808">Transferase</keyword>
<dbReference type="EMBL" id="WKJJ01000004">
    <property type="protein sequence ID" value="MRV71660.1"/>
    <property type="molecule type" value="Genomic_DNA"/>
</dbReference>
<dbReference type="PANTHER" id="PTHR21310">
    <property type="entry name" value="AMINOGLYCOSIDE PHOSPHOTRANSFERASE-RELATED-RELATED"/>
    <property type="match status" value="1"/>
</dbReference>
<name>A0A7X2IKU4_9BURK</name>
<dbReference type="CDD" id="cd05154">
    <property type="entry name" value="ACAD10_11_N-like"/>
    <property type="match status" value="1"/>
</dbReference>